<feature type="transmembrane region" description="Helical" evidence="7">
    <location>
        <begin position="40"/>
        <end position="67"/>
    </location>
</feature>
<evidence type="ECO:0000256" key="1">
    <source>
        <dbReference type="ARBA" id="ARBA00004651"/>
    </source>
</evidence>
<feature type="transmembrane region" description="Helical" evidence="7">
    <location>
        <begin position="134"/>
        <end position="154"/>
    </location>
</feature>
<dbReference type="CDD" id="cd06261">
    <property type="entry name" value="TM_PBP2"/>
    <property type="match status" value="1"/>
</dbReference>
<dbReference type="InterPro" id="IPR035906">
    <property type="entry name" value="MetI-like_sf"/>
</dbReference>
<keyword evidence="5 7" id="KW-1133">Transmembrane helix</keyword>
<keyword evidence="6 7" id="KW-0472">Membrane</keyword>
<dbReference type="Proteomes" id="UP001387100">
    <property type="component" value="Unassembled WGS sequence"/>
</dbReference>
<comment type="subcellular location">
    <subcellularLocation>
        <location evidence="1 7">Cell membrane</location>
        <topology evidence="1 7">Multi-pass membrane protein</topology>
    </subcellularLocation>
</comment>
<dbReference type="Gene3D" id="1.10.3720.10">
    <property type="entry name" value="MetI-like"/>
    <property type="match status" value="1"/>
</dbReference>
<dbReference type="PROSITE" id="PS50928">
    <property type="entry name" value="ABC_TM1"/>
    <property type="match status" value="1"/>
</dbReference>
<dbReference type="PANTHER" id="PTHR30193:SF41">
    <property type="entry name" value="DIACETYLCHITOBIOSE UPTAKE SYSTEM PERMEASE PROTEIN NGCF"/>
    <property type="match status" value="1"/>
</dbReference>
<comment type="similarity">
    <text evidence="7">Belongs to the binding-protein-dependent transport system permease family.</text>
</comment>
<gene>
    <name evidence="10" type="ORF">WDZ17_09720</name>
</gene>
<evidence type="ECO:0000256" key="3">
    <source>
        <dbReference type="ARBA" id="ARBA00022475"/>
    </source>
</evidence>
<keyword evidence="3" id="KW-1003">Cell membrane</keyword>
<organism evidence="10 11">
    <name type="scientific">Pseudokineococcus basanitobsidens</name>
    <dbReference type="NCBI Taxonomy" id="1926649"/>
    <lineage>
        <taxon>Bacteria</taxon>
        <taxon>Bacillati</taxon>
        <taxon>Actinomycetota</taxon>
        <taxon>Actinomycetes</taxon>
        <taxon>Kineosporiales</taxon>
        <taxon>Kineosporiaceae</taxon>
        <taxon>Pseudokineococcus</taxon>
    </lineage>
</organism>
<dbReference type="InterPro" id="IPR051393">
    <property type="entry name" value="ABC_transporter_permease"/>
</dbReference>
<keyword evidence="2 7" id="KW-0813">Transport</keyword>
<reference evidence="10 11" key="1">
    <citation type="journal article" date="2017" name="Int. J. Syst. Evol. Microbiol.">
        <title>Pseudokineococcus basanitobsidens sp. nov., isolated from volcanic rock.</title>
        <authorList>
            <person name="Lee D.W."/>
            <person name="Park M.Y."/>
            <person name="Kim J.J."/>
            <person name="Kim B.S."/>
        </authorList>
    </citation>
    <scope>NUCLEOTIDE SEQUENCE [LARGE SCALE GENOMIC DNA]</scope>
    <source>
        <strain evidence="10 11">DSM 103726</strain>
    </source>
</reference>
<keyword evidence="11" id="KW-1185">Reference proteome</keyword>
<feature type="transmembrane region" description="Helical" evidence="7">
    <location>
        <begin position="184"/>
        <end position="210"/>
    </location>
</feature>
<dbReference type="SUPFAM" id="SSF161098">
    <property type="entry name" value="MetI-like"/>
    <property type="match status" value="1"/>
</dbReference>
<accession>A0ABU8RKM5</accession>
<feature type="transmembrane region" description="Helical" evidence="7">
    <location>
        <begin position="260"/>
        <end position="280"/>
    </location>
</feature>
<evidence type="ECO:0000256" key="5">
    <source>
        <dbReference type="ARBA" id="ARBA00022989"/>
    </source>
</evidence>
<feature type="region of interest" description="Disordered" evidence="8">
    <location>
        <begin position="1"/>
        <end position="27"/>
    </location>
</feature>
<comment type="caution">
    <text evidence="10">The sequence shown here is derived from an EMBL/GenBank/DDBJ whole genome shotgun (WGS) entry which is preliminary data.</text>
</comment>
<dbReference type="PANTHER" id="PTHR30193">
    <property type="entry name" value="ABC TRANSPORTER PERMEASE PROTEIN"/>
    <property type="match status" value="1"/>
</dbReference>
<feature type="transmembrane region" description="Helical" evidence="7">
    <location>
        <begin position="292"/>
        <end position="314"/>
    </location>
</feature>
<feature type="transmembrane region" description="Helical" evidence="7">
    <location>
        <begin position="97"/>
        <end position="122"/>
    </location>
</feature>
<proteinExistence type="inferred from homology"/>
<evidence type="ECO:0000256" key="2">
    <source>
        <dbReference type="ARBA" id="ARBA00022448"/>
    </source>
</evidence>
<evidence type="ECO:0000256" key="7">
    <source>
        <dbReference type="RuleBase" id="RU363032"/>
    </source>
</evidence>
<dbReference type="RefSeq" id="WP_339574953.1">
    <property type="nucleotide sequence ID" value="NZ_JBBIAA010000009.1"/>
</dbReference>
<dbReference type="Pfam" id="PF00528">
    <property type="entry name" value="BPD_transp_1"/>
    <property type="match status" value="1"/>
</dbReference>
<evidence type="ECO:0000256" key="8">
    <source>
        <dbReference type="SAM" id="MobiDB-lite"/>
    </source>
</evidence>
<name>A0ABU8RKM5_9ACTN</name>
<evidence type="ECO:0000259" key="9">
    <source>
        <dbReference type="PROSITE" id="PS50928"/>
    </source>
</evidence>
<dbReference type="InterPro" id="IPR000515">
    <property type="entry name" value="MetI-like"/>
</dbReference>
<feature type="domain" description="ABC transmembrane type-1" evidence="9">
    <location>
        <begin position="97"/>
        <end position="311"/>
    </location>
</feature>
<evidence type="ECO:0000313" key="10">
    <source>
        <dbReference type="EMBL" id="MEJ5945568.1"/>
    </source>
</evidence>
<evidence type="ECO:0000313" key="11">
    <source>
        <dbReference type="Proteomes" id="UP001387100"/>
    </source>
</evidence>
<evidence type="ECO:0000256" key="4">
    <source>
        <dbReference type="ARBA" id="ARBA00022692"/>
    </source>
</evidence>
<evidence type="ECO:0000256" key="6">
    <source>
        <dbReference type="ARBA" id="ARBA00023136"/>
    </source>
</evidence>
<keyword evidence="4 7" id="KW-0812">Transmembrane</keyword>
<protein>
    <submittedName>
        <fullName evidence="10">Sugar ABC transporter permease</fullName>
    </submittedName>
</protein>
<dbReference type="EMBL" id="JBBIAA010000009">
    <property type="protein sequence ID" value="MEJ5945568.1"/>
    <property type="molecule type" value="Genomic_DNA"/>
</dbReference>
<sequence length="320" mass="34767">MSAVGSAAQTTVPAPAAEVDGDAPGRRRTRSSLTSIRGGFWFVLPFVVVYALFTLVPIVYGLFLSFFDTSLVGESSSFVGLDNYVRLLGDGEVWRTLGITLLFTVLSTVPLVAVSLVMALLVHTGTRGQWFWRFAYFAPFLLPVATVTLIWQWLFQGDFGLLNGLLGRLGLPAVGWLSDPAVGLWSVVILTVWWTVGFNFLLYLAALQAIPQTVYEAAAIDGAGGWRRLLSITLPLLKVTTGLVLTLQVLASLKLFDQAYILYVGSGGPGGSAAPILQYVYDTGFVNYRLGYASAISYMFFALIIVVSLAQAWISSRRRA</sequence>